<sequence length="60" mass="6436">MWLKPIIHSPSGPLTSPPTMDQLELKEYPPSVFSLTKSFFVGSQPINFSCLGGADLVDGG</sequence>
<evidence type="ECO:0000313" key="2">
    <source>
        <dbReference type="Proteomes" id="UP001420932"/>
    </source>
</evidence>
<name>A0AAP0HLH8_9MAGN</name>
<protein>
    <submittedName>
        <fullName evidence="1">Uncharacterized protein</fullName>
    </submittedName>
</protein>
<organism evidence="1 2">
    <name type="scientific">Stephania yunnanensis</name>
    <dbReference type="NCBI Taxonomy" id="152371"/>
    <lineage>
        <taxon>Eukaryota</taxon>
        <taxon>Viridiplantae</taxon>
        <taxon>Streptophyta</taxon>
        <taxon>Embryophyta</taxon>
        <taxon>Tracheophyta</taxon>
        <taxon>Spermatophyta</taxon>
        <taxon>Magnoliopsida</taxon>
        <taxon>Ranunculales</taxon>
        <taxon>Menispermaceae</taxon>
        <taxon>Menispermoideae</taxon>
        <taxon>Cissampelideae</taxon>
        <taxon>Stephania</taxon>
    </lineage>
</organism>
<reference evidence="1 2" key="1">
    <citation type="submission" date="2024-01" db="EMBL/GenBank/DDBJ databases">
        <title>Genome assemblies of Stephania.</title>
        <authorList>
            <person name="Yang L."/>
        </authorList>
    </citation>
    <scope>NUCLEOTIDE SEQUENCE [LARGE SCALE GENOMIC DNA]</scope>
    <source>
        <strain evidence="1">YNDBR</strain>
        <tissue evidence="1">Leaf</tissue>
    </source>
</reference>
<dbReference type="EMBL" id="JBBNAF010000013">
    <property type="protein sequence ID" value="KAK9087180.1"/>
    <property type="molecule type" value="Genomic_DNA"/>
</dbReference>
<dbReference type="AlphaFoldDB" id="A0AAP0HLH8"/>
<evidence type="ECO:0000313" key="1">
    <source>
        <dbReference type="EMBL" id="KAK9087180.1"/>
    </source>
</evidence>
<accession>A0AAP0HLH8</accession>
<comment type="caution">
    <text evidence="1">The sequence shown here is derived from an EMBL/GenBank/DDBJ whole genome shotgun (WGS) entry which is preliminary data.</text>
</comment>
<gene>
    <name evidence="1" type="ORF">Syun_029574</name>
</gene>
<keyword evidence="2" id="KW-1185">Reference proteome</keyword>
<proteinExistence type="predicted"/>
<dbReference type="Proteomes" id="UP001420932">
    <property type="component" value="Unassembled WGS sequence"/>
</dbReference>